<protein>
    <recommendedName>
        <fullName evidence="4">Copper amine oxidase-like N-terminal domain-containing protein</fullName>
    </recommendedName>
</protein>
<evidence type="ECO:0000313" key="2">
    <source>
        <dbReference type="EMBL" id="MBD3922982.1"/>
    </source>
</evidence>
<feature type="signal peptide" evidence="1">
    <location>
        <begin position="1"/>
        <end position="23"/>
    </location>
</feature>
<dbReference type="Proteomes" id="UP000609346">
    <property type="component" value="Unassembled WGS sequence"/>
</dbReference>
<evidence type="ECO:0000313" key="3">
    <source>
        <dbReference type="Proteomes" id="UP000609346"/>
    </source>
</evidence>
<evidence type="ECO:0000256" key="1">
    <source>
        <dbReference type="SAM" id="SignalP"/>
    </source>
</evidence>
<comment type="caution">
    <text evidence="2">The sequence shown here is derived from an EMBL/GenBank/DDBJ whole genome shotgun (WGS) entry which is preliminary data.</text>
</comment>
<dbReference type="EMBL" id="JACXZA010000016">
    <property type="protein sequence ID" value="MBD3922982.1"/>
    <property type="molecule type" value="Genomic_DNA"/>
</dbReference>
<feature type="chain" id="PRO_5047445697" description="Copper amine oxidase-like N-terminal domain-containing protein" evidence="1">
    <location>
        <begin position="24"/>
        <end position="156"/>
    </location>
</feature>
<keyword evidence="1" id="KW-0732">Signal</keyword>
<reference evidence="2 3" key="1">
    <citation type="submission" date="2020-09" db="EMBL/GenBank/DDBJ databases">
        <title>Paenibacillus sp. strain PR3 16S rRNA gene Genome sequencing and assembly.</title>
        <authorList>
            <person name="Kim J."/>
        </authorList>
    </citation>
    <scope>NUCLEOTIDE SEQUENCE [LARGE SCALE GENOMIC DNA]</scope>
    <source>
        <strain evidence="2 3">PR3</strain>
    </source>
</reference>
<proteinExistence type="predicted"/>
<organism evidence="2 3">
    <name type="scientific">Paenibacillus terricola</name>
    <dbReference type="NCBI Taxonomy" id="2763503"/>
    <lineage>
        <taxon>Bacteria</taxon>
        <taxon>Bacillati</taxon>
        <taxon>Bacillota</taxon>
        <taxon>Bacilli</taxon>
        <taxon>Bacillales</taxon>
        <taxon>Paenibacillaceae</taxon>
        <taxon>Paenibacillus</taxon>
    </lineage>
</organism>
<dbReference type="RefSeq" id="WP_191207274.1">
    <property type="nucleotide sequence ID" value="NZ_JACXZA010000016.1"/>
</dbReference>
<accession>A0ABR8N483</accession>
<evidence type="ECO:0008006" key="4">
    <source>
        <dbReference type="Google" id="ProtNLM"/>
    </source>
</evidence>
<name>A0ABR8N483_9BACL</name>
<sequence length="156" mass="17269">MKMKIALLSGIALSLIIAGTAMAADAKKVAKIKLNGIQDSKLVKMYNDKYTGMDLPAELIDGTLYFKIVEELPFLRTWGYFPDNWAAAGFDIDGKTDVSVTTGSKTYIDLLGLPQTISNTVKNQLKRHFFPVRYVYELAGYKVDYDAAAKTVTISE</sequence>
<gene>
    <name evidence="2" type="ORF">H8B09_30100</name>
</gene>
<keyword evidence="3" id="KW-1185">Reference proteome</keyword>